<dbReference type="FunFam" id="3.30.428.10:FF:000002">
    <property type="entry name" value="Galactose-1-phosphate uridylyltransferase"/>
    <property type="match status" value="1"/>
</dbReference>
<keyword evidence="5 10" id="KW-0808">Transferase</keyword>
<keyword evidence="7 10" id="KW-0299">Galactose metabolism</keyword>
<dbReference type="Pfam" id="PF01087">
    <property type="entry name" value="GalP_UDP_transf"/>
    <property type="match status" value="1"/>
</dbReference>
<dbReference type="InterPro" id="IPR001937">
    <property type="entry name" value="GalP_UDPtransf1"/>
</dbReference>
<dbReference type="GO" id="GO:0033499">
    <property type="term" value="P:galactose catabolic process via UDP-galactose, Leloir pathway"/>
    <property type="evidence" value="ECO:0007669"/>
    <property type="project" value="TreeGrafter"/>
</dbReference>
<dbReference type="GO" id="GO:0008108">
    <property type="term" value="F:UDP-glucose:hexose-1-phosphate uridylyltransferase activity"/>
    <property type="evidence" value="ECO:0007669"/>
    <property type="project" value="UniProtKB-UniRule"/>
</dbReference>
<dbReference type="PANTHER" id="PTHR11943">
    <property type="entry name" value="GALACTOSE-1-PHOSPHATE URIDYLYLTRANSFERASE"/>
    <property type="match status" value="1"/>
</dbReference>
<accession>A0A523RVU0</accession>
<evidence type="ECO:0000256" key="1">
    <source>
        <dbReference type="ARBA" id="ARBA00001107"/>
    </source>
</evidence>
<keyword evidence="10" id="KW-0479">Metal-binding</keyword>
<dbReference type="UniPathway" id="UPA00214"/>
<feature type="domain" description="Galactose-1-phosphate uridyl transferase N-terminal" evidence="11">
    <location>
        <begin position="6"/>
        <end position="175"/>
    </location>
</feature>
<dbReference type="Gene3D" id="3.30.428.10">
    <property type="entry name" value="HIT-like"/>
    <property type="match status" value="1"/>
</dbReference>
<evidence type="ECO:0000256" key="10">
    <source>
        <dbReference type="RuleBase" id="RU000506"/>
    </source>
</evidence>
<comment type="pathway">
    <text evidence="2 10">Carbohydrate metabolism; galactose metabolism.</text>
</comment>
<evidence type="ECO:0000256" key="8">
    <source>
        <dbReference type="ARBA" id="ARBA00023277"/>
    </source>
</evidence>
<dbReference type="GO" id="GO:0005737">
    <property type="term" value="C:cytoplasm"/>
    <property type="evidence" value="ECO:0007669"/>
    <property type="project" value="TreeGrafter"/>
</dbReference>
<dbReference type="Proteomes" id="UP000316360">
    <property type="component" value="Unassembled WGS sequence"/>
</dbReference>
<name>A0A523RVU0_UNCAE</name>
<evidence type="ECO:0000313" key="13">
    <source>
        <dbReference type="Proteomes" id="UP000316360"/>
    </source>
</evidence>
<gene>
    <name evidence="12" type="primary">galT</name>
    <name evidence="12" type="ORF">E3J84_04770</name>
</gene>
<dbReference type="GO" id="GO:0008270">
    <property type="term" value="F:zinc ion binding"/>
    <property type="evidence" value="ECO:0007669"/>
    <property type="project" value="InterPro"/>
</dbReference>
<dbReference type="PANTHER" id="PTHR11943:SF1">
    <property type="entry name" value="GALACTOSE-1-PHOSPHATE URIDYLYLTRANSFERASE"/>
    <property type="match status" value="1"/>
</dbReference>
<dbReference type="InterPro" id="IPR005849">
    <property type="entry name" value="GalP_Utransf_N"/>
</dbReference>
<evidence type="ECO:0000256" key="5">
    <source>
        <dbReference type="ARBA" id="ARBA00022679"/>
    </source>
</evidence>
<dbReference type="SUPFAM" id="SSF54197">
    <property type="entry name" value="HIT-like"/>
    <property type="match status" value="1"/>
</dbReference>
<dbReference type="NCBIfam" id="TIGR00209">
    <property type="entry name" value="galT_1"/>
    <property type="match status" value="1"/>
</dbReference>
<evidence type="ECO:0000256" key="7">
    <source>
        <dbReference type="ARBA" id="ARBA00023144"/>
    </source>
</evidence>
<evidence type="ECO:0000256" key="9">
    <source>
        <dbReference type="NCBIfam" id="TIGR00209"/>
    </source>
</evidence>
<reference evidence="12 13" key="1">
    <citation type="submission" date="2019-03" db="EMBL/GenBank/DDBJ databases">
        <title>Metabolic potential of uncultured bacteria and archaea associated with petroleum seepage in deep-sea sediments.</title>
        <authorList>
            <person name="Dong X."/>
            <person name="Hubert C."/>
        </authorList>
    </citation>
    <scope>NUCLEOTIDE SEQUENCE [LARGE SCALE GENOMIC DNA]</scope>
    <source>
        <strain evidence="12">E44_bin7</strain>
    </source>
</reference>
<dbReference type="AlphaFoldDB" id="A0A523RVU0"/>
<dbReference type="InterPro" id="IPR019779">
    <property type="entry name" value="GalP_UDPtransf1_His-AS"/>
</dbReference>
<evidence type="ECO:0000256" key="6">
    <source>
        <dbReference type="ARBA" id="ARBA00022695"/>
    </source>
</evidence>
<keyword evidence="8 10" id="KW-0119">Carbohydrate metabolism</keyword>
<comment type="caution">
    <text evidence="12">The sequence shown here is derived from an EMBL/GenBank/DDBJ whole genome shotgun (WGS) entry which is preliminary data.</text>
</comment>
<dbReference type="EC" id="2.7.7.12" evidence="3 9"/>
<evidence type="ECO:0000256" key="2">
    <source>
        <dbReference type="ARBA" id="ARBA00004947"/>
    </source>
</evidence>
<keyword evidence="6 10" id="KW-0548">Nucleotidyltransferase</keyword>
<organism evidence="12 13">
    <name type="scientific">Aerophobetes bacterium</name>
    <dbReference type="NCBI Taxonomy" id="2030807"/>
    <lineage>
        <taxon>Bacteria</taxon>
        <taxon>Candidatus Aerophobota</taxon>
    </lineage>
</organism>
<protein>
    <recommendedName>
        <fullName evidence="4 9">Galactose-1-phosphate uridylyltransferase</fullName>
        <ecNumber evidence="3 9">2.7.7.12</ecNumber>
    </recommendedName>
</protein>
<evidence type="ECO:0000259" key="11">
    <source>
        <dbReference type="Pfam" id="PF01087"/>
    </source>
</evidence>
<comment type="similarity">
    <text evidence="10">Belongs to the galactose-1-phosphate uridylyltransferase type 1 family.</text>
</comment>
<dbReference type="InterPro" id="IPR036265">
    <property type="entry name" value="HIT-like_sf"/>
</dbReference>
<comment type="catalytic activity">
    <reaction evidence="1 10">
        <text>alpha-D-galactose 1-phosphate + UDP-alpha-D-glucose = alpha-D-glucose 1-phosphate + UDP-alpha-D-galactose</text>
        <dbReference type="Rhea" id="RHEA:13989"/>
        <dbReference type="ChEBI" id="CHEBI:58336"/>
        <dbReference type="ChEBI" id="CHEBI:58601"/>
        <dbReference type="ChEBI" id="CHEBI:58885"/>
        <dbReference type="ChEBI" id="CHEBI:66914"/>
        <dbReference type="EC" id="2.7.7.12"/>
    </reaction>
</comment>
<evidence type="ECO:0000256" key="3">
    <source>
        <dbReference type="ARBA" id="ARBA00012384"/>
    </source>
</evidence>
<evidence type="ECO:0000313" key="12">
    <source>
        <dbReference type="EMBL" id="TET09759.1"/>
    </source>
</evidence>
<evidence type="ECO:0000256" key="4">
    <source>
        <dbReference type="ARBA" id="ARBA00016340"/>
    </source>
</evidence>
<dbReference type="PROSITE" id="PS00117">
    <property type="entry name" value="GAL_P_UDP_TRANSF_I"/>
    <property type="match status" value="1"/>
</dbReference>
<sequence length="210" mass="24414">MNLFHYPHRRFNALTGEWILVSPQRTNRPWQGSVEEAPEEKIPPYDPKCYLCPGNERAGGVKNPKYKKTFVFTNDFSTLLEDTPAQSLEEKNIFKANAERGKCKVICFSPRHDLTLALMENADIKEVIDVWINQCKESEEEDFINYIQIFENRGPMMGCSNPHPHGQIWSSETVPVLPTLEGLRQKEYYEEHSCCLLCNYLALELDKRER</sequence>
<feature type="non-terminal residue" evidence="12">
    <location>
        <position position="210"/>
    </location>
</feature>
<dbReference type="EMBL" id="SOKJ01000267">
    <property type="protein sequence ID" value="TET09759.1"/>
    <property type="molecule type" value="Genomic_DNA"/>
</dbReference>
<proteinExistence type="inferred from homology"/>